<organism evidence="11 12">
    <name type="scientific">Citrus x changshan-huyou</name>
    <dbReference type="NCBI Taxonomy" id="2935761"/>
    <lineage>
        <taxon>Eukaryota</taxon>
        <taxon>Viridiplantae</taxon>
        <taxon>Streptophyta</taxon>
        <taxon>Embryophyta</taxon>
        <taxon>Tracheophyta</taxon>
        <taxon>Spermatophyta</taxon>
        <taxon>Magnoliopsida</taxon>
        <taxon>eudicotyledons</taxon>
        <taxon>Gunneridae</taxon>
        <taxon>Pentapetalae</taxon>
        <taxon>rosids</taxon>
        <taxon>malvids</taxon>
        <taxon>Sapindales</taxon>
        <taxon>Rutaceae</taxon>
        <taxon>Aurantioideae</taxon>
        <taxon>Citrus</taxon>
    </lineage>
</organism>
<dbReference type="PROSITE" id="PS50920">
    <property type="entry name" value="SOLCAR"/>
    <property type="match status" value="3"/>
</dbReference>
<dbReference type="InterPro" id="IPR023395">
    <property type="entry name" value="MCP_dom_sf"/>
</dbReference>
<feature type="repeat" description="Solcar" evidence="8">
    <location>
        <begin position="2"/>
        <end position="97"/>
    </location>
</feature>
<keyword evidence="5" id="KW-0677">Repeat</keyword>
<dbReference type="GO" id="GO:0055085">
    <property type="term" value="P:transmembrane transport"/>
    <property type="evidence" value="ECO:0007669"/>
    <property type="project" value="InterPro"/>
</dbReference>
<dbReference type="GO" id="GO:0006862">
    <property type="term" value="P:nucleotide transport"/>
    <property type="evidence" value="ECO:0007669"/>
    <property type="project" value="InterPro"/>
</dbReference>
<feature type="transmembrane region" description="Helical" evidence="10">
    <location>
        <begin position="115"/>
        <end position="134"/>
    </location>
</feature>
<dbReference type="Pfam" id="PF00153">
    <property type="entry name" value="Mito_carr"/>
    <property type="match status" value="3"/>
</dbReference>
<comment type="subcellular location">
    <subcellularLocation>
        <location evidence="1">Membrane</location>
        <topology evidence="1">Multi-pass membrane protein</topology>
    </subcellularLocation>
</comment>
<dbReference type="InterPro" id="IPR018108">
    <property type="entry name" value="MCP_transmembrane"/>
</dbReference>
<dbReference type="EMBL" id="JBCGBO010000003">
    <property type="protein sequence ID" value="KAK9217042.1"/>
    <property type="molecule type" value="Genomic_DNA"/>
</dbReference>
<dbReference type="Gene3D" id="1.50.40.10">
    <property type="entry name" value="Mitochondrial carrier domain"/>
    <property type="match status" value="2"/>
</dbReference>
<evidence type="ECO:0008006" key="13">
    <source>
        <dbReference type="Google" id="ProtNLM"/>
    </source>
</evidence>
<sequence length="375" mass="40871">MSSAIANGLAGAGGGIIAQIITYPLQTVNTRQQTERIAKKGLPNRPAAASSSTLRQILEVIKTEGWGGLYSGLKPSLVGTAASQGIYYYFYQLFKNKAEAFAVARKARGRGDGSVGMFSWLIVAALAGSLNVLLTNPIWVLVTRMQTHTQAERKIMEGKREALVKEALESSTGSTLQDKLAELDLIKPRPYGTFPAVRSNYFLPDHSILHDNDTGAREVYNEAGVAGFWKGIIPTLIMVCNPSIQFMIYEGSLKHLRSKRAANKHGLKNVSALEVFLLGALAKLGATVSTYPLLVVKSRLQAKQEIGRNISLRYSGTLDAIIKMIHYEGLPGFYKGMSTKIVQSVFAASILFMVKEELVKAYMALAVKSQKVLAR</sequence>
<evidence type="ECO:0000313" key="11">
    <source>
        <dbReference type="EMBL" id="KAK9217042.1"/>
    </source>
</evidence>
<evidence type="ECO:0000256" key="7">
    <source>
        <dbReference type="ARBA" id="ARBA00023136"/>
    </source>
</evidence>
<evidence type="ECO:0000256" key="8">
    <source>
        <dbReference type="PROSITE-ProRule" id="PRU00282"/>
    </source>
</evidence>
<keyword evidence="3 9" id="KW-0813">Transport</keyword>
<dbReference type="AlphaFoldDB" id="A0AAP0MSA0"/>
<evidence type="ECO:0000256" key="4">
    <source>
        <dbReference type="ARBA" id="ARBA00022692"/>
    </source>
</evidence>
<evidence type="ECO:0000313" key="12">
    <source>
        <dbReference type="Proteomes" id="UP001428341"/>
    </source>
</evidence>
<protein>
    <recommendedName>
        <fullName evidence="13">Peroxisomal nicotinamide adenine dinucleotide carrier</fullName>
    </recommendedName>
</protein>
<gene>
    <name evidence="11" type="ORF">WN944_009054</name>
</gene>
<evidence type="ECO:0000256" key="1">
    <source>
        <dbReference type="ARBA" id="ARBA00004141"/>
    </source>
</evidence>
<name>A0AAP0MSA0_9ROSI</name>
<dbReference type="GO" id="GO:0016020">
    <property type="term" value="C:membrane"/>
    <property type="evidence" value="ECO:0007669"/>
    <property type="project" value="UniProtKB-SubCell"/>
</dbReference>
<evidence type="ECO:0000256" key="9">
    <source>
        <dbReference type="RuleBase" id="RU000488"/>
    </source>
</evidence>
<feature type="repeat" description="Solcar" evidence="8">
    <location>
        <begin position="270"/>
        <end position="361"/>
    </location>
</feature>
<evidence type="ECO:0000256" key="5">
    <source>
        <dbReference type="ARBA" id="ARBA00022737"/>
    </source>
</evidence>
<keyword evidence="4 8" id="KW-0812">Transmembrane</keyword>
<dbReference type="InterPro" id="IPR044712">
    <property type="entry name" value="SLC25A32-like"/>
</dbReference>
<feature type="transmembrane region" description="Helical" evidence="10">
    <location>
        <begin position="270"/>
        <end position="294"/>
    </location>
</feature>
<keyword evidence="12" id="KW-1185">Reference proteome</keyword>
<keyword evidence="7 8" id="KW-0472">Membrane</keyword>
<keyword evidence="6 10" id="KW-1133">Transmembrane helix</keyword>
<dbReference type="PANTHER" id="PTHR45683">
    <property type="entry name" value="MITOCHONDRIAL NICOTINAMIDE ADENINE DINUCLEOTIDE TRANSPORTER 1-RELATED-RELATED"/>
    <property type="match status" value="1"/>
</dbReference>
<reference evidence="11 12" key="1">
    <citation type="submission" date="2024-05" db="EMBL/GenBank/DDBJ databases">
        <title>Haplotype-resolved chromosome-level genome assembly of Huyou (Citrus changshanensis).</title>
        <authorList>
            <person name="Miao C."/>
            <person name="Chen W."/>
            <person name="Wu Y."/>
            <person name="Wang L."/>
            <person name="Zhao S."/>
            <person name="Grierson D."/>
            <person name="Xu C."/>
            <person name="Chen K."/>
        </authorList>
    </citation>
    <scope>NUCLEOTIDE SEQUENCE [LARGE SCALE GENOMIC DNA]</scope>
    <source>
        <strain evidence="11">01-14</strain>
        <tissue evidence="11">Leaf</tissue>
    </source>
</reference>
<evidence type="ECO:0000256" key="10">
    <source>
        <dbReference type="SAM" id="Phobius"/>
    </source>
</evidence>
<feature type="repeat" description="Solcar" evidence="8">
    <location>
        <begin position="165"/>
        <end position="255"/>
    </location>
</feature>
<dbReference type="Proteomes" id="UP001428341">
    <property type="component" value="Unassembled WGS sequence"/>
</dbReference>
<evidence type="ECO:0000256" key="3">
    <source>
        <dbReference type="ARBA" id="ARBA00022448"/>
    </source>
</evidence>
<evidence type="ECO:0000256" key="2">
    <source>
        <dbReference type="ARBA" id="ARBA00006375"/>
    </source>
</evidence>
<evidence type="ECO:0000256" key="6">
    <source>
        <dbReference type="ARBA" id="ARBA00022989"/>
    </source>
</evidence>
<dbReference type="SUPFAM" id="SSF103506">
    <property type="entry name" value="Mitochondrial carrier"/>
    <property type="match status" value="1"/>
</dbReference>
<comment type="similarity">
    <text evidence="2 9">Belongs to the mitochondrial carrier (TC 2.A.29) family.</text>
</comment>
<proteinExistence type="inferred from homology"/>
<accession>A0AAP0MSA0</accession>
<comment type="caution">
    <text evidence="11">The sequence shown here is derived from an EMBL/GenBank/DDBJ whole genome shotgun (WGS) entry which is preliminary data.</text>
</comment>
<feature type="transmembrane region" description="Helical" evidence="10">
    <location>
        <begin position="228"/>
        <end position="249"/>
    </location>
</feature>